<evidence type="ECO:0000313" key="2">
    <source>
        <dbReference type="EMBL" id="CAL5226672.1"/>
    </source>
</evidence>
<keyword evidence="1" id="KW-0175">Coiled coil</keyword>
<dbReference type="Proteomes" id="UP001497392">
    <property type="component" value="Unassembled WGS sequence"/>
</dbReference>
<organism evidence="2 3">
    <name type="scientific">Coccomyxa viridis</name>
    <dbReference type="NCBI Taxonomy" id="1274662"/>
    <lineage>
        <taxon>Eukaryota</taxon>
        <taxon>Viridiplantae</taxon>
        <taxon>Chlorophyta</taxon>
        <taxon>core chlorophytes</taxon>
        <taxon>Trebouxiophyceae</taxon>
        <taxon>Trebouxiophyceae incertae sedis</taxon>
        <taxon>Coccomyxaceae</taxon>
        <taxon>Coccomyxa</taxon>
    </lineage>
</organism>
<proteinExistence type="predicted"/>
<feature type="coiled-coil region" evidence="1">
    <location>
        <begin position="27"/>
        <end position="93"/>
    </location>
</feature>
<keyword evidence="3" id="KW-1185">Reference proteome</keyword>
<evidence type="ECO:0000256" key="1">
    <source>
        <dbReference type="SAM" id="Coils"/>
    </source>
</evidence>
<name>A0ABP1G4I6_9CHLO</name>
<dbReference type="EMBL" id="CAXHTA020000016">
    <property type="protein sequence ID" value="CAL5226672.1"/>
    <property type="molecule type" value="Genomic_DNA"/>
</dbReference>
<accession>A0ABP1G4I6</accession>
<sequence length="102" mass="12270">MHKAVPCEPKHHKRMVFLFDPFDLRLIAARQAQLEELRQKRLEREAEHERIMEGIRIETEKIIAERLVYEKRTAELQLEVDEMQRKHEELRVNPESSRGVEA</sequence>
<evidence type="ECO:0000313" key="3">
    <source>
        <dbReference type="Proteomes" id="UP001497392"/>
    </source>
</evidence>
<gene>
    <name evidence="2" type="primary">g9522</name>
    <name evidence="2" type="ORF">VP750_LOCUS8578</name>
</gene>
<protein>
    <submittedName>
        <fullName evidence="2">G9522 protein</fullName>
    </submittedName>
</protein>
<reference evidence="2 3" key="1">
    <citation type="submission" date="2024-06" db="EMBL/GenBank/DDBJ databases">
        <authorList>
            <person name="Kraege A."/>
            <person name="Thomma B."/>
        </authorList>
    </citation>
    <scope>NUCLEOTIDE SEQUENCE [LARGE SCALE GENOMIC DNA]</scope>
</reference>
<comment type="caution">
    <text evidence="2">The sequence shown here is derived from an EMBL/GenBank/DDBJ whole genome shotgun (WGS) entry which is preliminary data.</text>
</comment>